<dbReference type="Pfam" id="PF01368">
    <property type="entry name" value="DHH"/>
    <property type="match status" value="1"/>
</dbReference>
<dbReference type="EMBL" id="WPCR01000008">
    <property type="protein sequence ID" value="NHM14578.1"/>
    <property type="molecule type" value="Genomic_DNA"/>
</dbReference>
<dbReference type="Gene3D" id="3.90.1640.10">
    <property type="entry name" value="inorganic pyrophosphatase (n-terminal core)"/>
    <property type="match status" value="1"/>
</dbReference>
<evidence type="ECO:0000313" key="3">
    <source>
        <dbReference type="EMBL" id="NHM14578.1"/>
    </source>
</evidence>
<dbReference type="RefSeq" id="WP_166339884.1">
    <property type="nucleotide sequence ID" value="NZ_CP072829.1"/>
</dbReference>
<gene>
    <name evidence="3" type="ORF">GMI68_07350</name>
    <name evidence="4" type="ORF">J7S26_03440</name>
</gene>
<evidence type="ECO:0000313" key="4">
    <source>
        <dbReference type="EMBL" id="QTU84975.1"/>
    </source>
</evidence>
<reference evidence="4" key="2">
    <citation type="submission" date="2021-04" db="EMBL/GenBank/DDBJ databases">
        <title>Novel species in family Eggerthellaceae.</title>
        <authorList>
            <person name="Zhang G."/>
        </authorList>
    </citation>
    <scope>NUCLEOTIDE SEQUENCE</scope>
    <source>
        <strain evidence="4">Zg-886</strain>
    </source>
</reference>
<protein>
    <submittedName>
        <fullName evidence="3">Bifunctional oligoribonuclease/PAP phosphatase NrnA</fullName>
    </submittedName>
    <submittedName>
        <fullName evidence="4">DHH family phosphoesterase</fullName>
    </submittedName>
</protein>
<dbReference type="AlphaFoldDB" id="A0A9E6MRR2"/>
<dbReference type="PANTHER" id="PTHR47618:SF1">
    <property type="entry name" value="BIFUNCTIONAL OLIGORIBONUCLEASE AND PAP PHOSPHATASE NRNA"/>
    <property type="match status" value="1"/>
</dbReference>
<dbReference type="Gene3D" id="3.10.310.30">
    <property type="match status" value="1"/>
</dbReference>
<sequence length="331" mass="35153">MATTPQTNTDLAAMAQALLVCDDVVICGHVSPDGDCLGSQLALAAALRQAGKRVSCVLAKDDPVDRNLLFLPGIEDLVPAADFDGAVFAFVGVDVPTRERIGQAACGLLDRADVSFTLDHHAADEPMADFVYVDPDAASTTTLVWKLADLLGARRAGDVALCCYTGLVTDTGRFQYQNTNVDAFVCAKEMVEAGLDASVVSREVFQNRSLPSLRLEALAIERMRLQNDGQMVTSWLTLDDFAREGAIKADAEPLIDALRAISGVRVACLLREQEDCVRGSIRAKDDTDVAAVARRLGGGGHKAAAGFTLQMPLEDAMALVEKALAEAVSGE</sequence>
<dbReference type="Pfam" id="PF02272">
    <property type="entry name" value="DHHA1"/>
    <property type="match status" value="1"/>
</dbReference>
<dbReference type="SUPFAM" id="SSF64182">
    <property type="entry name" value="DHH phosphoesterases"/>
    <property type="match status" value="1"/>
</dbReference>
<feature type="domain" description="DDH" evidence="1">
    <location>
        <begin position="24"/>
        <end position="166"/>
    </location>
</feature>
<dbReference type="InterPro" id="IPR038763">
    <property type="entry name" value="DHH_sf"/>
</dbReference>
<proteinExistence type="predicted"/>
<name>A0A9E6MRR2_9ACTN</name>
<dbReference type="InterPro" id="IPR003156">
    <property type="entry name" value="DHHA1_dom"/>
</dbReference>
<evidence type="ECO:0000313" key="6">
    <source>
        <dbReference type="Proteomes" id="UP000671910"/>
    </source>
</evidence>
<dbReference type="KEGG" id="ebz:J7S26_03440"/>
<organism evidence="4 6">
    <name type="scientific">Xiamenia xianingshaonis</name>
    <dbReference type="NCBI Taxonomy" id="2682776"/>
    <lineage>
        <taxon>Bacteria</taxon>
        <taxon>Bacillati</taxon>
        <taxon>Actinomycetota</taxon>
        <taxon>Coriobacteriia</taxon>
        <taxon>Eggerthellales</taxon>
        <taxon>Eggerthellaceae</taxon>
        <taxon>Xiamenia</taxon>
    </lineage>
</organism>
<dbReference type="Proteomes" id="UP000636394">
    <property type="component" value="Unassembled WGS sequence"/>
</dbReference>
<dbReference type="Proteomes" id="UP000671910">
    <property type="component" value="Chromosome"/>
</dbReference>
<keyword evidence="5" id="KW-1185">Reference proteome</keyword>
<feature type="domain" description="DHHA1" evidence="2">
    <location>
        <begin position="243"/>
        <end position="323"/>
    </location>
</feature>
<dbReference type="EMBL" id="CP072829">
    <property type="protein sequence ID" value="QTU84975.1"/>
    <property type="molecule type" value="Genomic_DNA"/>
</dbReference>
<reference evidence="3 5" key="1">
    <citation type="submission" date="2019-11" db="EMBL/GenBank/DDBJ databases">
        <title>Eggerthellaceae novel genus isolated from the rectal contents of marmort.</title>
        <authorList>
            <person name="Zhang G."/>
        </authorList>
    </citation>
    <scope>NUCLEOTIDE SEQUENCE [LARGE SCALE GENOMIC DNA]</scope>
    <source>
        <strain evidence="3">Zg-886</strain>
        <strain evidence="5">zg-886</strain>
    </source>
</reference>
<dbReference type="GO" id="GO:0003676">
    <property type="term" value="F:nucleic acid binding"/>
    <property type="evidence" value="ECO:0007669"/>
    <property type="project" value="InterPro"/>
</dbReference>
<evidence type="ECO:0000313" key="5">
    <source>
        <dbReference type="Proteomes" id="UP000636394"/>
    </source>
</evidence>
<evidence type="ECO:0000259" key="1">
    <source>
        <dbReference type="Pfam" id="PF01368"/>
    </source>
</evidence>
<dbReference type="InterPro" id="IPR001667">
    <property type="entry name" value="DDH_dom"/>
</dbReference>
<accession>A0A9E6MRR2</accession>
<dbReference type="PANTHER" id="PTHR47618">
    <property type="entry name" value="BIFUNCTIONAL OLIGORIBONUCLEASE AND PAP PHOSPHATASE NRNA"/>
    <property type="match status" value="1"/>
</dbReference>
<evidence type="ECO:0000259" key="2">
    <source>
        <dbReference type="Pfam" id="PF02272"/>
    </source>
</evidence>
<dbReference type="InterPro" id="IPR051319">
    <property type="entry name" value="Oligoribo/pAp-PDE_c-di-AMP_PDE"/>
</dbReference>